<dbReference type="AlphaFoldDB" id="A0A565CP28"/>
<dbReference type="EMBL" id="CABITT030000008">
    <property type="protein sequence ID" value="VVB15445.1"/>
    <property type="molecule type" value="Genomic_DNA"/>
</dbReference>
<reference evidence="2" key="1">
    <citation type="submission" date="2019-07" db="EMBL/GenBank/DDBJ databases">
        <authorList>
            <person name="Dittberner H."/>
        </authorList>
    </citation>
    <scope>NUCLEOTIDE SEQUENCE [LARGE SCALE GENOMIC DNA]</scope>
</reference>
<comment type="caution">
    <text evidence="2">The sequence shown here is derived from an EMBL/GenBank/DDBJ whole genome shotgun (WGS) entry which is preliminary data.</text>
</comment>
<evidence type="ECO:0000256" key="1">
    <source>
        <dbReference type="SAM" id="MobiDB-lite"/>
    </source>
</evidence>
<name>A0A565CP28_9BRAS</name>
<proteinExistence type="predicted"/>
<sequence>MAADKLNGILKPNIKTPSKASTTKKHKASGLKSQVGTTSRFRGCFHCGKTGNRWHRCFKRKKKIQLLWSLKKCWVWVTKKNLYGKMSGELEHFNYKNAYSSFNKAGRMSYSASGVKDHQPVVNMASIVTYL</sequence>
<protein>
    <submittedName>
        <fullName evidence="2">Uncharacterized protein</fullName>
    </submittedName>
</protein>
<organism evidence="2 3">
    <name type="scientific">Arabis nemorensis</name>
    <dbReference type="NCBI Taxonomy" id="586526"/>
    <lineage>
        <taxon>Eukaryota</taxon>
        <taxon>Viridiplantae</taxon>
        <taxon>Streptophyta</taxon>
        <taxon>Embryophyta</taxon>
        <taxon>Tracheophyta</taxon>
        <taxon>Spermatophyta</taxon>
        <taxon>Magnoliopsida</taxon>
        <taxon>eudicotyledons</taxon>
        <taxon>Gunneridae</taxon>
        <taxon>Pentapetalae</taxon>
        <taxon>rosids</taxon>
        <taxon>malvids</taxon>
        <taxon>Brassicales</taxon>
        <taxon>Brassicaceae</taxon>
        <taxon>Arabideae</taxon>
        <taxon>Arabis</taxon>
    </lineage>
</organism>
<dbReference type="Proteomes" id="UP000489600">
    <property type="component" value="Unassembled WGS sequence"/>
</dbReference>
<accession>A0A565CP28</accession>
<gene>
    <name evidence="2" type="ORF">ANE_LOCUS25889</name>
</gene>
<keyword evidence="3" id="KW-1185">Reference proteome</keyword>
<evidence type="ECO:0000313" key="2">
    <source>
        <dbReference type="EMBL" id="VVB15445.1"/>
    </source>
</evidence>
<dbReference type="OrthoDB" id="1112795at2759"/>
<evidence type="ECO:0000313" key="3">
    <source>
        <dbReference type="Proteomes" id="UP000489600"/>
    </source>
</evidence>
<feature type="region of interest" description="Disordered" evidence="1">
    <location>
        <begin position="1"/>
        <end position="34"/>
    </location>
</feature>